<accession>A0ABW0WG96</accession>
<evidence type="ECO:0000313" key="4">
    <source>
        <dbReference type="Proteomes" id="UP001596065"/>
    </source>
</evidence>
<proteinExistence type="predicted"/>
<gene>
    <name evidence="3" type="ORF">ACFP3J_17350</name>
</gene>
<feature type="chain" id="PRO_5045535531" description="Lipoprotein" evidence="2">
    <location>
        <begin position="21"/>
        <end position="155"/>
    </location>
</feature>
<comment type="caution">
    <text evidence="3">The sequence shown here is derived from an EMBL/GenBank/DDBJ whole genome shotgun (WGS) entry which is preliminary data.</text>
</comment>
<protein>
    <recommendedName>
        <fullName evidence="5">Lipoprotein</fullName>
    </recommendedName>
</protein>
<feature type="region of interest" description="Disordered" evidence="1">
    <location>
        <begin position="24"/>
        <end position="52"/>
    </location>
</feature>
<sequence length="155" mass="15953">MPAWLLGIALAPLLCLTACTPDDDPAPPDRAATTSPRASTEPPGEKNLTAQAQSALDAVTEQDRSMVESGVERVSDGVHTQPDLPAGHSCKLTVVCAGKGAAQIVFTPSTTAAKKAVPCDGSAVFERFTSGKGVRIDVQGGARATGTIAWRINTI</sequence>
<evidence type="ECO:0008006" key="5">
    <source>
        <dbReference type="Google" id="ProtNLM"/>
    </source>
</evidence>
<reference evidence="4" key="1">
    <citation type="journal article" date="2019" name="Int. J. Syst. Evol. Microbiol.">
        <title>The Global Catalogue of Microorganisms (GCM) 10K type strain sequencing project: providing services to taxonomists for standard genome sequencing and annotation.</title>
        <authorList>
            <consortium name="The Broad Institute Genomics Platform"/>
            <consortium name="The Broad Institute Genome Sequencing Center for Infectious Disease"/>
            <person name="Wu L."/>
            <person name="Ma J."/>
        </authorList>
    </citation>
    <scope>NUCLEOTIDE SEQUENCE [LARGE SCALE GENOMIC DNA]</scope>
    <source>
        <strain evidence="4">KCTC 5701</strain>
    </source>
</reference>
<dbReference type="EMBL" id="JBHSOE010000026">
    <property type="protein sequence ID" value="MFC5657246.1"/>
    <property type="molecule type" value="Genomic_DNA"/>
</dbReference>
<dbReference type="RefSeq" id="WP_344349324.1">
    <property type="nucleotide sequence ID" value="NZ_BAAASM010000028.1"/>
</dbReference>
<organism evidence="3 4">
    <name type="scientific">Streptomyces nogalater</name>
    <dbReference type="NCBI Taxonomy" id="38314"/>
    <lineage>
        <taxon>Bacteria</taxon>
        <taxon>Bacillati</taxon>
        <taxon>Actinomycetota</taxon>
        <taxon>Actinomycetes</taxon>
        <taxon>Kitasatosporales</taxon>
        <taxon>Streptomycetaceae</taxon>
        <taxon>Streptomyces</taxon>
    </lineage>
</organism>
<keyword evidence="4" id="KW-1185">Reference proteome</keyword>
<name>A0ABW0WG96_STRNO</name>
<evidence type="ECO:0000256" key="1">
    <source>
        <dbReference type="SAM" id="MobiDB-lite"/>
    </source>
</evidence>
<evidence type="ECO:0000256" key="2">
    <source>
        <dbReference type="SAM" id="SignalP"/>
    </source>
</evidence>
<keyword evidence="2" id="KW-0732">Signal</keyword>
<feature type="signal peptide" evidence="2">
    <location>
        <begin position="1"/>
        <end position="20"/>
    </location>
</feature>
<evidence type="ECO:0000313" key="3">
    <source>
        <dbReference type="EMBL" id="MFC5657246.1"/>
    </source>
</evidence>
<dbReference type="Proteomes" id="UP001596065">
    <property type="component" value="Unassembled WGS sequence"/>
</dbReference>